<dbReference type="InterPro" id="IPR024455">
    <property type="entry name" value="Phage_capsid"/>
</dbReference>
<accession>A0A8S5PHW4</accession>
<dbReference type="EMBL" id="BK015442">
    <property type="protein sequence ID" value="DAE06799.1"/>
    <property type="molecule type" value="Genomic_DNA"/>
</dbReference>
<dbReference type="Gene3D" id="3.30.2400.10">
    <property type="entry name" value="Major capsid protein gp5"/>
    <property type="match status" value="1"/>
</dbReference>
<evidence type="ECO:0000256" key="2">
    <source>
        <dbReference type="ARBA" id="ARBA00022844"/>
    </source>
</evidence>
<evidence type="ECO:0000256" key="1">
    <source>
        <dbReference type="ARBA" id="ARBA00004328"/>
    </source>
</evidence>
<dbReference type="Pfam" id="PF05065">
    <property type="entry name" value="Phage_capsid"/>
    <property type="match status" value="1"/>
</dbReference>
<evidence type="ECO:0000313" key="4">
    <source>
        <dbReference type="EMBL" id="DAE06799.1"/>
    </source>
</evidence>
<dbReference type="SUPFAM" id="SSF56563">
    <property type="entry name" value="Major capsid protein gp5"/>
    <property type="match status" value="1"/>
</dbReference>
<dbReference type="InterPro" id="IPR054612">
    <property type="entry name" value="Phage_capsid-like_C"/>
</dbReference>
<reference evidence="4" key="1">
    <citation type="journal article" date="2021" name="Proc. Natl. Acad. Sci. U.S.A.">
        <title>A Catalog of Tens of Thousands of Viruses from Human Metagenomes Reveals Hidden Associations with Chronic Diseases.</title>
        <authorList>
            <person name="Tisza M.J."/>
            <person name="Buck C.B."/>
        </authorList>
    </citation>
    <scope>NUCLEOTIDE SEQUENCE</scope>
    <source>
        <strain evidence="4">CtXBp18</strain>
    </source>
</reference>
<name>A0A8S5PHW4_9CAUD</name>
<proteinExistence type="predicted"/>
<comment type="subcellular location">
    <subcellularLocation>
        <location evidence="1">Virion</location>
    </subcellularLocation>
</comment>
<organism evidence="4">
    <name type="scientific">Siphoviridae sp. ctXBp18</name>
    <dbReference type="NCBI Taxonomy" id="2825541"/>
    <lineage>
        <taxon>Viruses</taxon>
        <taxon>Duplodnaviria</taxon>
        <taxon>Heunggongvirae</taxon>
        <taxon>Uroviricota</taxon>
        <taxon>Caudoviricetes</taxon>
    </lineage>
</organism>
<dbReference type="Gene3D" id="3.30.2320.10">
    <property type="entry name" value="hypothetical protein PF0899 domain"/>
    <property type="match status" value="1"/>
</dbReference>
<evidence type="ECO:0000259" key="3">
    <source>
        <dbReference type="Pfam" id="PF05065"/>
    </source>
</evidence>
<keyword evidence="2" id="KW-0946">Virion</keyword>
<dbReference type="GO" id="GO:0044423">
    <property type="term" value="C:virion component"/>
    <property type="evidence" value="ECO:0007669"/>
    <property type="project" value="UniProtKB-KW"/>
</dbReference>
<dbReference type="NCBIfam" id="TIGR01554">
    <property type="entry name" value="major_cap_HK97"/>
    <property type="match status" value="1"/>
</dbReference>
<protein>
    <submittedName>
        <fullName evidence="4">Major capsid protein</fullName>
    </submittedName>
</protein>
<sequence length="296" mass="31098">MSTTTTSATLFKPELVTEMFSKVKGHSSLAKLCAAAPVPFAGSDTFVFTMDGEAAIVGEGGEKPAGKAALKPVTIKPIKFIYQHRVTDEFVKLSEEKQLPYLEAFADGFAKKIARALDIAAFHGVNPADGSTSAIVGDNCFDKAVTATVIFDAAAPDDNIDSAVSPIQLADGAVSGVVMSPAFAAALGKMKTKDSNTSIYPEFRFGANPAAFSGIPSDVNSTASFGNSLDRAFVGDFAGAFKWGYAEKIPIETIEYGDPDGLGDLKRTNQIVLRSEAYIGWGILDAASFARIVAEA</sequence>
<feature type="domain" description="Phage capsid-like C-terminal" evidence="3">
    <location>
        <begin position="12"/>
        <end position="292"/>
    </location>
</feature>